<keyword evidence="2" id="KW-1185">Reference proteome</keyword>
<dbReference type="GeneID" id="64963454"/>
<organism evidence="1 2">
    <name type="scientific">Aspergillus kawachii</name>
    <name type="common">White koji mold</name>
    <name type="synonym">Aspergillus awamori var. kawachi</name>
    <dbReference type="NCBI Taxonomy" id="1069201"/>
    <lineage>
        <taxon>Eukaryota</taxon>
        <taxon>Fungi</taxon>
        <taxon>Dikarya</taxon>
        <taxon>Ascomycota</taxon>
        <taxon>Pezizomycotina</taxon>
        <taxon>Eurotiomycetes</taxon>
        <taxon>Eurotiomycetidae</taxon>
        <taxon>Eurotiales</taxon>
        <taxon>Aspergillaceae</taxon>
        <taxon>Aspergillus</taxon>
        <taxon>Aspergillus subgen. Circumdati</taxon>
    </lineage>
</organism>
<evidence type="ECO:0000313" key="1">
    <source>
        <dbReference type="EMBL" id="BCS02133.1"/>
    </source>
</evidence>
<gene>
    <name evidence="1" type="ORF">AKAW2_60397A</name>
</gene>
<proteinExistence type="predicted"/>
<reference evidence="1" key="2">
    <citation type="submission" date="2021-02" db="EMBL/GenBank/DDBJ databases">
        <title>Aspergillus luchuensis mut. kawachii IFO 4304 genome sequence.</title>
        <authorList>
            <person name="Mori K."/>
            <person name="Kadooka C."/>
            <person name="Goto M."/>
            <person name="Futagami T."/>
        </authorList>
    </citation>
    <scope>NUCLEOTIDE SEQUENCE</scope>
    <source>
        <strain evidence="1">IFO 4308</strain>
    </source>
</reference>
<dbReference type="AlphaFoldDB" id="A0A7R7WFP6"/>
<reference evidence="1" key="1">
    <citation type="submission" date="2021-01" db="EMBL/GenBank/DDBJ databases">
        <authorList>
            <consortium name="Aspergillus luchuensis mut. kawachii IFO 4304 genome sequencing consortium"/>
            <person name="Kazuki M."/>
            <person name="Futagami T."/>
        </authorList>
    </citation>
    <scope>NUCLEOTIDE SEQUENCE</scope>
    <source>
        <strain evidence="1">IFO 4308</strain>
    </source>
</reference>
<name>A0A7R7WFP6_ASPKA</name>
<dbReference type="Proteomes" id="UP000661280">
    <property type="component" value="Chromosome 6"/>
</dbReference>
<dbReference type="RefSeq" id="XP_041545895.1">
    <property type="nucleotide sequence ID" value="XM_041692518.1"/>
</dbReference>
<evidence type="ECO:0000313" key="2">
    <source>
        <dbReference type="Proteomes" id="UP000661280"/>
    </source>
</evidence>
<accession>A0A7R7WFP6</accession>
<sequence>MWKGQKVATAKKRHIRHSRAVLLPAVHKVLHKVIIFIDPWVKTYVHGRPTSEILCPLCAECLCLLPGFYTEFCTSCPVTVLAEIFTIAFAAIHLNRDIMVC</sequence>
<dbReference type="KEGG" id="aluc:AKAW2_60397A"/>
<protein>
    <submittedName>
        <fullName evidence="1">Uncharacterized protein</fullName>
    </submittedName>
</protein>
<dbReference type="EMBL" id="AP024430">
    <property type="protein sequence ID" value="BCS02133.1"/>
    <property type="molecule type" value="Genomic_DNA"/>
</dbReference>